<dbReference type="GO" id="GO:0005856">
    <property type="term" value="C:cytoskeleton"/>
    <property type="evidence" value="ECO:0007669"/>
    <property type="project" value="UniProtKB-SubCell"/>
</dbReference>
<evidence type="ECO:0000256" key="2">
    <source>
        <dbReference type="ARBA" id="ARBA00010305"/>
    </source>
</evidence>
<dbReference type="WBParaSite" id="PSAMB.scaffold4154size15519.g23627.t1">
    <property type="protein sequence ID" value="PSAMB.scaffold4154size15519.g23627.t1"/>
    <property type="gene ID" value="PSAMB.scaffold4154size15519.g23627"/>
</dbReference>
<protein>
    <recommendedName>
        <fullName evidence="3">KIF-binding protein</fullName>
    </recommendedName>
</protein>
<name>A0A914WH77_9BILA</name>
<comment type="subcellular location">
    <subcellularLocation>
        <location evidence="1">Cytoplasm</location>
        <location evidence="1">Cytoskeleton</location>
    </subcellularLocation>
</comment>
<keyword evidence="5" id="KW-0206">Cytoskeleton</keyword>
<evidence type="ECO:0000256" key="5">
    <source>
        <dbReference type="ARBA" id="ARBA00023212"/>
    </source>
</evidence>
<sequence length="165" mass="19096">QELNPSFYLTLCRQLLFELAETSNEMVSLKLDALEESRQELPTEHQAAKINMLADQGIAYFERFLRSFDRPDGTVPDKYPSDAVRPIVLAHFYIGRLQGKKMTADPREKLVNLAYALEHYRWIVKYCEVTDPLCQESVKDELDACRDMANLLPLKMARVQELIKT</sequence>
<reference evidence="7" key="1">
    <citation type="submission" date="2022-11" db="UniProtKB">
        <authorList>
            <consortium name="WormBaseParasite"/>
        </authorList>
    </citation>
    <scope>IDENTIFICATION</scope>
</reference>
<accession>A0A914WH77</accession>
<dbReference type="AlphaFoldDB" id="A0A914WH77"/>
<evidence type="ECO:0000256" key="4">
    <source>
        <dbReference type="ARBA" id="ARBA00022490"/>
    </source>
</evidence>
<dbReference type="Pfam" id="PF12309">
    <property type="entry name" value="KBP_C"/>
    <property type="match status" value="1"/>
</dbReference>
<keyword evidence="4" id="KW-0963">Cytoplasm</keyword>
<evidence type="ECO:0000313" key="6">
    <source>
        <dbReference type="Proteomes" id="UP000887566"/>
    </source>
</evidence>
<evidence type="ECO:0000256" key="1">
    <source>
        <dbReference type="ARBA" id="ARBA00004245"/>
    </source>
</evidence>
<dbReference type="InterPro" id="IPR022083">
    <property type="entry name" value="KBP"/>
</dbReference>
<comment type="similarity">
    <text evidence="2">Belongs to the KIF-binding protein family.</text>
</comment>
<dbReference type="Proteomes" id="UP000887566">
    <property type="component" value="Unplaced"/>
</dbReference>
<evidence type="ECO:0000256" key="3">
    <source>
        <dbReference type="ARBA" id="ARBA00016840"/>
    </source>
</evidence>
<organism evidence="6 7">
    <name type="scientific">Plectus sambesii</name>
    <dbReference type="NCBI Taxonomy" id="2011161"/>
    <lineage>
        <taxon>Eukaryota</taxon>
        <taxon>Metazoa</taxon>
        <taxon>Ecdysozoa</taxon>
        <taxon>Nematoda</taxon>
        <taxon>Chromadorea</taxon>
        <taxon>Plectida</taxon>
        <taxon>Plectina</taxon>
        <taxon>Plectoidea</taxon>
        <taxon>Plectidae</taxon>
        <taxon>Plectus</taxon>
    </lineage>
</organism>
<dbReference type="PANTHER" id="PTHR46321">
    <property type="entry name" value="KIF1-BINDING PROTEIN"/>
    <property type="match status" value="1"/>
</dbReference>
<dbReference type="PANTHER" id="PTHR46321:SF1">
    <property type="entry name" value="KIF-BINDING PROTEIN"/>
    <property type="match status" value="1"/>
</dbReference>
<keyword evidence="6" id="KW-1185">Reference proteome</keyword>
<proteinExistence type="inferred from homology"/>
<evidence type="ECO:0000313" key="7">
    <source>
        <dbReference type="WBParaSite" id="PSAMB.scaffold4154size15519.g23627.t1"/>
    </source>
</evidence>